<dbReference type="PROSITE" id="PS50067">
    <property type="entry name" value="KINESIN_MOTOR_2"/>
    <property type="match status" value="1"/>
</dbReference>
<organism evidence="15 17">
    <name type="scientific">Synchytrium endobioticum</name>
    <dbReference type="NCBI Taxonomy" id="286115"/>
    <lineage>
        <taxon>Eukaryota</taxon>
        <taxon>Fungi</taxon>
        <taxon>Fungi incertae sedis</taxon>
        <taxon>Chytridiomycota</taxon>
        <taxon>Chytridiomycota incertae sedis</taxon>
        <taxon>Chytridiomycetes</taxon>
        <taxon>Synchytriales</taxon>
        <taxon>Synchytriaceae</taxon>
        <taxon>Synchytrium</taxon>
    </lineage>
</organism>
<feature type="region of interest" description="Disordered" evidence="12">
    <location>
        <begin position="395"/>
        <end position="461"/>
    </location>
</feature>
<feature type="binding site" evidence="9">
    <location>
        <begin position="113"/>
        <end position="120"/>
    </location>
    <ligand>
        <name>ATP</name>
        <dbReference type="ChEBI" id="CHEBI:30616"/>
    </ligand>
</feature>
<dbReference type="EMBL" id="QEAM01000036">
    <property type="protein sequence ID" value="TPX49304.1"/>
    <property type="molecule type" value="Genomic_DNA"/>
</dbReference>
<comment type="similarity">
    <text evidence="9 10">Belongs to the TRAFAC class myosin-kinesin ATPase superfamily. Kinesin family.</text>
</comment>
<dbReference type="EMBL" id="QEAN01000115">
    <property type="protein sequence ID" value="TPX47484.1"/>
    <property type="molecule type" value="Genomic_DNA"/>
</dbReference>
<dbReference type="GO" id="GO:0003777">
    <property type="term" value="F:microtubule motor activity"/>
    <property type="evidence" value="ECO:0007669"/>
    <property type="project" value="InterPro"/>
</dbReference>
<keyword evidence="16" id="KW-1185">Reference proteome</keyword>
<proteinExistence type="inferred from homology"/>
<dbReference type="SUPFAM" id="SSF52540">
    <property type="entry name" value="P-loop containing nucleoside triphosphate hydrolases"/>
    <property type="match status" value="1"/>
</dbReference>
<evidence type="ECO:0000256" key="10">
    <source>
        <dbReference type="RuleBase" id="RU000394"/>
    </source>
</evidence>
<evidence type="ECO:0000256" key="7">
    <source>
        <dbReference type="ARBA" id="ARBA00023175"/>
    </source>
</evidence>
<dbReference type="InterPro" id="IPR001752">
    <property type="entry name" value="Kinesin_motor_dom"/>
</dbReference>
<feature type="compositionally biased region" description="Low complexity" evidence="12">
    <location>
        <begin position="754"/>
        <end position="767"/>
    </location>
</feature>
<dbReference type="InterPro" id="IPR027640">
    <property type="entry name" value="Kinesin-like_fam"/>
</dbReference>
<sequence>MASENIRVIVRCRPFNDREKQAGHKRVIDIDPKAGCVLIKSPATTTSSTSTSTATPSKDAASSSTQDNPDCKTFAFDGAFGEDSIQADVYNKTARFIVDEVLKGFNGTVFAYGQTGTGKTFTMQGVRDVPTLRGIIPSTFNHIFNHISLESTSKQYLVRCSYIEIYNEEIRDLLVKTPPGKKPPALDLKEHPETGVYVKDLTSYVVKSVQEMDALIDIGNGARAVGATLMNAESSRSHSIFTITVESSETVELPNGAGKEERLVAGKLHLVDLAGSERQGKTGATGERLKEATKINLSLSALGNCISALVDGKSTHIPYRDSKLTRLLQDSLGGNSKTLMIATLSPASYNYDETLSTLRYANRAKNIKNKPKINEDPKDAMLREYQDEIKKLREQLERKKSGRAPPSVKYRPLNSSIPANDGEDEDVESGSEASDNEASHQPTSPSSSQKHGKHGNSFKDMGPEAISRLQQQVEEERLQLIASKSVAHAEKQRLITELENRALELQREKAEGENLAIKLKSMEDQLLVGGVSIADRVSAQQKQLEVASRKIEAQAKAEKEIRAKLELKQEATLQLEEHYNNLQDEVDTKTKKLKKLWSRLEATRREVTDLQDEFRSEREELLETIRDLSRELLLKQAVAANFIPPEEISKVESRCVFDEETDEWGLTHTIAEFHQLNRLERPLAQPSLKRPVSGLAKARMIAGDPNPRWRVDNLLSLGLDTTNLKTTFSSNDQMSYDAKPMDLDVGELYRDSPSRNSSTGLLSSSGPVRVRGGLNCSRTGSALGSEDFDSYHAGSEDLSSAASPPSSKHPSNTILNASLPPSREVLRALAPGKQRKS</sequence>
<feature type="region of interest" description="Disordered" evidence="12">
    <location>
        <begin position="746"/>
        <end position="773"/>
    </location>
</feature>
<dbReference type="GO" id="GO:0007018">
    <property type="term" value="P:microtubule-based movement"/>
    <property type="evidence" value="ECO:0007669"/>
    <property type="project" value="InterPro"/>
</dbReference>
<feature type="compositionally biased region" description="Low complexity" evidence="12">
    <location>
        <begin position="43"/>
        <end position="65"/>
    </location>
</feature>
<dbReference type="GO" id="GO:0008017">
    <property type="term" value="F:microtubule binding"/>
    <property type="evidence" value="ECO:0007669"/>
    <property type="project" value="InterPro"/>
</dbReference>
<dbReference type="VEuPathDB" id="FungiDB:SeMB42_g03298"/>
<dbReference type="PANTHER" id="PTHR47969:SF21">
    <property type="entry name" value="KINESIN-LIKE PROTEIN"/>
    <property type="match status" value="1"/>
</dbReference>
<keyword evidence="4 9" id="KW-0547">Nucleotide-binding</keyword>
<keyword evidence="3 10" id="KW-0493">Microtubule</keyword>
<name>A0A507DCI4_9FUNG</name>
<feature type="coiled-coil region" evidence="11">
    <location>
        <begin position="550"/>
        <end position="631"/>
    </location>
</feature>
<evidence type="ECO:0000313" key="16">
    <source>
        <dbReference type="Proteomes" id="UP000317494"/>
    </source>
</evidence>
<dbReference type="Proteomes" id="UP000320475">
    <property type="component" value="Unassembled WGS sequence"/>
</dbReference>
<accession>A0A507DCI4</accession>
<dbReference type="Gene3D" id="3.40.850.10">
    <property type="entry name" value="Kinesin motor domain"/>
    <property type="match status" value="1"/>
</dbReference>
<dbReference type="PROSITE" id="PS00411">
    <property type="entry name" value="KINESIN_MOTOR_1"/>
    <property type="match status" value="1"/>
</dbReference>
<dbReference type="PRINTS" id="PR00380">
    <property type="entry name" value="KINESINHEAVY"/>
</dbReference>
<evidence type="ECO:0000256" key="8">
    <source>
        <dbReference type="ARBA" id="ARBA00023212"/>
    </source>
</evidence>
<dbReference type="GO" id="GO:0005524">
    <property type="term" value="F:ATP binding"/>
    <property type="evidence" value="ECO:0007669"/>
    <property type="project" value="UniProtKB-UniRule"/>
</dbReference>
<dbReference type="OrthoDB" id="3176171at2759"/>
<evidence type="ECO:0000313" key="17">
    <source>
        <dbReference type="Proteomes" id="UP000320475"/>
    </source>
</evidence>
<dbReference type="STRING" id="286115.A0A507DCI4"/>
<keyword evidence="5 9" id="KW-0067">ATP-binding</keyword>
<keyword evidence="2" id="KW-0963">Cytoplasm</keyword>
<comment type="subcellular location">
    <subcellularLocation>
        <location evidence="1">Cytoplasm</location>
        <location evidence="1">Cytoskeleton</location>
    </subcellularLocation>
</comment>
<feature type="region of interest" description="Disordered" evidence="12">
    <location>
        <begin position="43"/>
        <end position="67"/>
    </location>
</feature>
<dbReference type="InterPro" id="IPR027417">
    <property type="entry name" value="P-loop_NTPase"/>
</dbReference>
<evidence type="ECO:0000256" key="5">
    <source>
        <dbReference type="ARBA" id="ARBA00022840"/>
    </source>
</evidence>
<evidence type="ECO:0000256" key="3">
    <source>
        <dbReference type="ARBA" id="ARBA00022701"/>
    </source>
</evidence>
<evidence type="ECO:0000256" key="6">
    <source>
        <dbReference type="ARBA" id="ARBA00023054"/>
    </source>
</evidence>
<feature type="region of interest" description="Disordered" evidence="12">
    <location>
        <begin position="787"/>
        <end position="837"/>
    </location>
</feature>
<feature type="domain" description="Kinesin motor" evidence="13">
    <location>
        <begin position="5"/>
        <end position="367"/>
    </location>
</feature>
<comment type="caution">
    <text evidence="15">The sequence shown here is derived from an EMBL/GenBank/DDBJ whole genome shotgun (WGS) entry which is preliminary data.</text>
</comment>
<evidence type="ECO:0000259" key="13">
    <source>
        <dbReference type="PROSITE" id="PS50067"/>
    </source>
</evidence>
<dbReference type="Pfam" id="PF00225">
    <property type="entry name" value="Kinesin"/>
    <property type="match status" value="1"/>
</dbReference>
<evidence type="ECO:0000256" key="9">
    <source>
        <dbReference type="PROSITE-ProRule" id="PRU00283"/>
    </source>
</evidence>
<keyword evidence="7 9" id="KW-0505">Motor protein</keyword>
<feature type="coiled-coil region" evidence="11">
    <location>
        <begin position="488"/>
        <end position="525"/>
    </location>
</feature>
<reference evidence="16 17" key="1">
    <citation type="journal article" date="2019" name="Sci. Rep.">
        <title>Comparative genomics of chytrid fungi reveal insights into the obligate biotrophic and pathogenic lifestyle of Synchytrium endobioticum.</title>
        <authorList>
            <person name="van de Vossenberg B.T.L.H."/>
            <person name="Warris S."/>
            <person name="Nguyen H.D.T."/>
            <person name="van Gent-Pelzer M.P.E."/>
            <person name="Joly D.L."/>
            <person name="van de Geest H.C."/>
            <person name="Bonants P.J.M."/>
            <person name="Smith D.S."/>
            <person name="Levesque C.A."/>
            <person name="van der Lee T.A.J."/>
        </authorList>
    </citation>
    <scope>NUCLEOTIDE SEQUENCE [LARGE SCALE GENOMIC DNA]</scope>
    <source>
        <strain evidence="15 17">LEV6574</strain>
        <strain evidence="14 16">MB42</strain>
    </source>
</reference>
<dbReference type="InterPro" id="IPR019821">
    <property type="entry name" value="Kinesin_motor_CS"/>
</dbReference>
<dbReference type="SMART" id="SM00129">
    <property type="entry name" value="KISc"/>
    <property type="match status" value="1"/>
</dbReference>
<dbReference type="Proteomes" id="UP000317494">
    <property type="component" value="Unassembled WGS sequence"/>
</dbReference>
<dbReference type="FunFam" id="3.40.850.10:FF:000029">
    <property type="entry name" value="Kinesin-like protein KIF17"/>
    <property type="match status" value="1"/>
</dbReference>
<evidence type="ECO:0000256" key="4">
    <source>
        <dbReference type="ARBA" id="ARBA00022741"/>
    </source>
</evidence>
<evidence type="ECO:0000313" key="15">
    <source>
        <dbReference type="EMBL" id="TPX49304.1"/>
    </source>
</evidence>
<dbReference type="PANTHER" id="PTHR47969">
    <property type="entry name" value="CHROMOSOME-ASSOCIATED KINESIN KIF4A-RELATED"/>
    <property type="match status" value="1"/>
</dbReference>
<evidence type="ECO:0000256" key="2">
    <source>
        <dbReference type="ARBA" id="ARBA00022490"/>
    </source>
</evidence>
<evidence type="ECO:0000256" key="12">
    <source>
        <dbReference type="SAM" id="MobiDB-lite"/>
    </source>
</evidence>
<feature type="compositionally biased region" description="Polar residues" evidence="12">
    <location>
        <begin position="439"/>
        <end position="449"/>
    </location>
</feature>
<evidence type="ECO:0000313" key="14">
    <source>
        <dbReference type="EMBL" id="TPX47484.1"/>
    </source>
</evidence>
<keyword evidence="8" id="KW-0206">Cytoskeleton</keyword>
<evidence type="ECO:0000256" key="11">
    <source>
        <dbReference type="SAM" id="Coils"/>
    </source>
</evidence>
<evidence type="ECO:0000256" key="1">
    <source>
        <dbReference type="ARBA" id="ARBA00004245"/>
    </source>
</evidence>
<keyword evidence="6 11" id="KW-0175">Coiled coil</keyword>
<dbReference type="AlphaFoldDB" id="A0A507DCI4"/>
<protein>
    <recommendedName>
        <fullName evidence="10">Kinesin-like protein</fullName>
    </recommendedName>
</protein>
<dbReference type="InterPro" id="IPR036961">
    <property type="entry name" value="Kinesin_motor_dom_sf"/>
</dbReference>
<gene>
    <name evidence="15" type="ORF">SeLEV6574_g01562</name>
    <name evidence="14" type="ORF">SeMB42_g03298</name>
</gene>
<dbReference type="GO" id="GO:0005874">
    <property type="term" value="C:microtubule"/>
    <property type="evidence" value="ECO:0007669"/>
    <property type="project" value="UniProtKB-KW"/>
</dbReference>